<proteinExistence type="predicted"/>
<feature type="region of interest" description="Disordered" evidence="1">
    <location>
        <begin position="1468"/>
        <end position="1511"/>
    </location>
</feature>
<feature type="compositionally biased region" description="Basic and acidic residues" evidence="1">
    <location>
        <begin position="1479"/>
        <end position="1490"/>
    </location>
</feature>
<feature type="compositionally biased region" description="Acidic residues" evidence="1">
    <location>
        <begin position="1491"/>
        <end position="1507"/>
    </location>
</feature>
<feature type="compositionally biased region" description="Basic and acidic residues" evidence="1">
    <location>
        <begin position="979"/>
        <end position="1001"/>
    </location>
</feature>
<protein>
    <recommendedName>
        <fullName evidence="5">HECT domain-containing protein</fullName>
    </recommendedName>
</protein>
<dbReference type="Proteomes" id="UP001470230">
    <property type="component" value="Unassembled WGS sequence"/>
</dbReference>
<keyword evidence="2" id="KW-1133">Transmembrane helix</keyword>
<feature type="region of interest" description="Disordered" evidence="1">
    <location>
        <begin position="974"/>
        <end position="1007"/>
    </location>
</feature>
<comment type="caution">
    <text evidence="3">The sequence shown here is derived from an EMBL/GenBank/DDBJ whole genome shotgun (WGS) entry which is preliminary data.</text>
</comment>
<gene>
    <name evidence="3" type="ORF">M9Y10_009151</name>
</gene>
<feature type="region of interest" description="Disordered" evidence="1">
    <location>
        <begin position="1950"/>
        <end position="1970"/>
    </location>
</feature>
<feature type="compositionally biased region" description="Basic and acidic residues" evidence="1">
    <location>
        <begin position="2045"/>
        <end position="2059"/>
    </location>
</feature>
<evidence type="ECO:0000313" key="3">
    <source>
        <dbReference type="EMBL" id="KAK8871237.1"/>
    </source>
</evidence>
<reference evidence="3 4" key="1">
    <citation type="submission" date="2024-04" db="EMBL/GenBank/DDBJ databases">
        <title>Tritrichomonas musculus Genome.</title>
        <authorList>
            <person name="Alves-Ferreira E."/>
            <person name="Grigg M."/>
            <person name="Lorenzi H."/>
            <person name="Galac M."/>
        </authorList>
    </citation>
    <scope>NUCLEOTIDE SEQUENCE [LARGE SCALE GENOMIC DNA]</scope>
    <source>
        <strain evidence="3 4">EAF2021</strain>
    </source>
</reference>
<feature type="region of interest" description="Disordered" evidence="1">
    <location>
        <begin position="2034"/>
        <end position="2108"/>
    </location>
</feature>
<evidence type="ECO:0008006" key="5">
    <source>
        <dbReference type="Google" id="ProtNLM"/>
    </source>
</evidence>
<feature type="transmembrane region" description="Helical" evidence="2">
    <location>
        <begin position="2231"/>
        <end position="2251"/>
    </location>
</feature>
<keyword evidence="2" id="KW-0812">Transmembrane</keyword>
<sequence>MRPSILSFLSNGTPNYNIKVATEKEAKEVSDKARFFFTSDYNFPPTQTNTAINLFPSINTNNQVQYVATDVMEINFDSDSDQSESDFDSEKKEKLCSFLNTAFSTNSIYLFQKCLQHHAFTPVKKPSNEMKSCINSIVKTISSSDNFLGFYPEPNFSAKISIKYDKLASTTAFAVSQSQIFVGLIDGNSSNGQIDVYNINFTKKRLANDQDKNAPTQPTHILFPSNTKLKRHEHYSIVIVKNVLYQIFDSMVRIKPLDGYDTVQQKYEGVIEFKKHESFRYPAVTDGNKIYCFDKNKKVVNIFSCEFDLDYNSNDSDDDIKENLLLPKFEKSVSLSFPFLIIDTDNTVISTDGAVITFGCFNQLKKEAVNDDSSSNGEGNLVKYHFYTFSLINGKLLKKFSKKYDSIIDAWYFNPFKITHFTLTRSSLRFVTGIASIPRWIEGFSVPIVDKKTCQQVPEAFEIAVFEGSTFFTVGDLSAYQTAFNQLFEFGNVHLLKAFVNLFISYSPDVDDAIETLNNGYAKAVKLGISRLLFFTFLAVIQKARKDFDENNYASQFIEGNKNFEAIFIFPSLFTYKKLHLTNKAKNKVFLYSLEKENEFPNESLIIAKNFCNKFALNFMKEEDFAIIKESVEKVFYRVSQYIDVINTGKMQADSFKNTATFHCWAFFVNEITRHKSIWIYYADSFLNILNFSLSKSASDLSFQMNMSLILYLEILTSLPHQNQEGYFQDLDEFYASFENPLNGVDKELDSQLFELLNYAFNLTKKKFAECLFKCRQYIKFEKDSKRKVQDYIEKVGLLDYLIVENTKILLPIKTTKFSTEFFQLFSKNSNKLTKQQLIIFSFYSSQLGDLVFSISKENLPLIKDFSLFFDISKITKKIVQKHKVTFPITELLNVDGNSLESKYDVLIQLKDHISDKYMIFDKMKEETYDESKNINYLKLSQVSNQAHNHTLWVLFCLALQTNYLISAKKSSSSPYFQKNDDSSHHGNTNDKRKSTREKSQHNIMSNKKQEHDFNVEEYLDIFRSHIICGSPSIIRMIMRCITFANEIINKENSKMNPIFTFLLSLLIQYISEKKNPFILQSQPASTLESVFIIIQYMKEMFNEVNGQFRSFFLEKVKKVKNQEKAIPIFAILNNSIEVIRPNVEIHLMSESLEEIVGTVISHSQLEAKATIHKCKSKLSNNYVDVEVNLSKCSNIWCSCPTTVKLDDIEDLKPFVHLFFNVPIKSDKNDPSESYFANSFKFASLWEFIYTTDFYDWLNEEQINKIIHHQKSFPSAFYPELYLFDFSYYMSLRWMKFSPFSFVDVANSRNNISRSPVVNNLVLKQKFNDAGMMTTLFDSSTLVSPPIHPMNEMKIFIYLHPKEKQVIMFNKRKVHDIQLNVFGLALPFNCVLQSHDFNFDAFPDETKEIVIEFCPKIIAFKVYENGKLIKKTLGSPSIAMYFMTINLESNNVIEYRVEYTTKRTDESQINLSNAFGPEEANKDENQKENEVEIEEEEDPDSIESDDQNQDKDNLELYFDDNTDENFMSMTNKKVYTQMNDSCVFNEICLRDSASGLIDSFITLITIHHIKKTKSCFPFCALNLLASIDPYPTSKALSLEEIIPTPRFRDTSSYIFQFIKDYVKTHSEEIISNLYDEMKLKYLKDCNIENPSIENYEKTSKNLFCITNENRSALLVRKNQNVSISNCVIFSASSKKPLKIIGLFEDDVKMCFSHPGIIVPYLRPSGSIIDYLVHMRHIMSISISLKNYDFNVMKSMIDKLEQSGRYFAPLFHEFVEILNIFNPKVPKHYRFPVSLNPLSFLVNSSLVHEKPELFLLTTYCEHFGCKIPFAMSAVKKVKKIKYVRCEKSYKLYISIHDDDNPDSLHLHRLEFTLKSDPPVKIRTNTYTVIDSKILTHLTFECTSEKVEESNVTFVICKVPKIECITNDLKKWKPHHTHQLLTFLYWKSKSSSDKSKHKKRKKNKDKSKIKVRKKIKKGDNEYSLLKINEEKLLNQLVIDNYESIPLSTEFSFKTAKFVISLISKISSIIRSDEANHRINDENDENDKENKNKDDSDNDMFKVSDNSSENDIELPSMSSGKSVFVLKEGEDSQEESNDDEDNSSNNSKKSTVVNNSSNMTLFFYYFHVLEISMDIEKVDPILAPFEFFRRVCDHTFIGEERVNYLRKNELTFASPLDPDVIRVNIEFPLYRQYETEFHSRLRPNNLIKYIHDGNADNELLIKKLVKFLKKAPSIVLLLFVEFCTGLWGTGWLLGKSKSRPNNNSNENELKLDDIEIVNNYMNRFDNNYGKDEDEFDSSKNGIYVFFSKKQEVIESFQPGNLLILGSFSSSEKLTNAMLKKLQEFQDGQIKS</sequence>
<keyword evidence="2" id="KW-0472">Membrane</keyword>
<evidence type="ECO:0000313" key="4">
    <source>
        <dbReference type="Proteomes" id="UP001470230"/>
    </source>
</evidence>
<evidence type="ECO:0000256" key="2">
    <source>
        <dbReference type="SAM" id="Phobius"/>
    </source>
</evidence>
<dbReference type="PANTHER" id="PTHR42264">
    <property type="entry name" value="EPHRIN_REC_LIKE DOMAIN-CONTAINING PROTEIN"/>
    <property type="match status" value="1"/>
</dbReference>
<keyword evidence="4" id="KW-1185">Reference proteome</keyword>
<dbReference type="EMBL" id="JAPFFF010000014">
    <property type="protein sequence ID" value="KAK8871237.1"/>
    <property type="molecule type" value="Genomic_DNA"/>
</dbReference>
<evidence type="ECO:0000256" key="1">
    <source>
        <dbReference type="SAM" id="MobiDB-lite"/>
    </source>
</evidence>
<name>A0ABR2J1Y4_9EUKA</name>
<accession>A0ABR2J1Y4</accession>
<feature type="compositionally biased region" description="Basic residues" evidence="1">
    <location>
        <begin position="1953"/>
        <end position="1970"/>
    </location>
</feature>
<dbReference type="PANTHER" id="PTHR42264:SF6">
    <property type="entry name" value="TRANSMEMBRANE PROTEIN"/>
    <property type="match status" value="1"/>
</dbReference>
<organism evidence="3 4">
    <name type="scientific">Tritrichomonas musculus</name>
    <dbReference type="NCBI Taxonomy" id="1915356"/>
    <lineage>
        <taxon>Eukaryota</taxon>
        <taxon>Metamonada</taxon>
        <taxon>Parabasalia</taxon>
        <taxon>Tritrichomonadida</taxon>
        <taxon>Tritrichomonadidae</taxon>
        <taxon>Tritrichomonas</taxon>
    </lineage>
</organism>
<feature type="compositionally biased region" description="Acidic residues" evidence="1">
    <location>
        <begin position="2088"/>
        <end position="2099"/>
    </location>
</feature>